<feature type="compositionally biased region" description="Low complexity" evidence="2">
    <location>
        <begin position="133"/>
        <end position="161"/>
    </location>
</feature>
<accession>A0ABQ9IPM5</accession>
<evidence type="ECO:0000256" key="1">
    <source>
        <dbReference type="SAM" id="Coils"/>
    </source>
</evidence>
<organism evidence="3 4">
    <name type="scientific">Molorchus minor</name>
    <dbReference type="NCBI Taxonomy" id="1323400"/>
    <lineage>
        <taxon>Eukaryota</taxon>
        <taxon>Metazoa</taxon>
        <taxon>Ecdysozoa</taxon>
        <taxon>Arthropoda</taxon>
        <taxon>Hexapoda</taxon>
        <taxon>Insecta</taxon>
        <taxon>Pterygota</taxon>
        <taxon>Neoptera</taxon>
        <taxon>Endopterygota</taxon>
        <taxon>Coleoptera</taxon>
        <taxon>Polyphaga</taxon>
        <taxon>Cucujiformia</taxon>
        <taxon>Chrysomeloidea</taxon>
        <taxon>Cerambycidae</taxon>
        <taxon>Lamiinae</taxon>
        <taxon>Monochamini</taxon>
        <taxon>Molorchus</taxon>
    </lineage>
</organism>
<evidence type="ECO:0008006" key="5">
    <source>
        <dbReference type="Google" id="ProtNLM"/>
    </source>
</evidence>
<keyword evidence="4" id="KW-1185">Reference proteome</keyword>
<evidence type="ECO:0000256" key="2">
    <source>
        <dbReference type="SAM" id="MobiDB-lite"/>
    </source>
</evidence>
<proteinExistence type="predicted"/>
<comment type="caution">
    <text evidence="3">The sequence shown here is derived from an EMBL/GenBank/DDBJ whole genome shotgun (WGS) entry which is preliminary data.</text>
</comment>
<dbReference type="EMBL" id="JAPWTJ010004794">
    <property type="protein sequence ID" value="KAJ8942018.1"/>
    <property type="molecule type" value="Genomic_DNA"/>
</dbReference>
<protein>
    <recommendedName>
        <fullName evidence="5">THAP-type domain-containing protein</fullName>
    </recommendedName>
</protein>
<evidence type="ECO:0000313" key="3">
    <source>
        <dbReference type="EMBL" id="KAJ8942018.1"/>
    </source>
</evidence>
<evidence type="ECO:0000313" key="4">
    <source>
        <dbReference type="Proteomes" id="UP001162164"/>
    </source>
</evidence>
<dbReference type="Proteomes" id="UP001162164">
    <property type="component" value="Unassembled WGS sequence"/>
</dbReference>
<feature type="region of interest" description="Disordered" evidence="2">
    <location>
        <begin position="133"/>
        <end position="165"/>
    </location>
</feature>
<gene>
    <name evidence="3" type="ORF">NQ317_014879</name>
</gene>
<reference evidence="3" key="1">
    <citation type="journal article" date="2023" name="Insect Mol. Biol.">
        <title>Genome sequencing provides insights into the evolution of gene families encoding plant cell wall-degrading enzymes in longhorned beetles.</title>
        <authorList>
            <person name="Shin N.R."/>
            <person name="Okamura Y."/>
            <person name="Kirsch R."/>
            <person name="Pauchet Y."/>
        </authorList>
    </citation>
    <scope>NUCLEOTIDE SEQUENCE</scope>
    <source>
        <strain evidence="3">MMC_N1</strain>
    </source>
</reference>
<feature type="coiled-coil region" evidence="1">
    <location>
        <begin position="167"/>
        <end position="194"/>
    </location>
</feature>
<name>A0ABQ9IPM5_9CUCU</name>
<keyword evidence="1" id="KW-0175">Coiled coil</keyword>
<sequence>MSQTKYGLVCAAKGCSNKSYNSSRSFSDFQVMLRASNQCSQTILHSLNLNAVPTLFPSLEGSSREDHNYSRPPLMHQKIQIIENRVTVPGSDLGDTKLETDTQQEEFAMQSTEDTRIASPLLCSSTIMETITTPETPVSMETDLSSPLSSPSSTQTPSSLSFNSPRKSKYRNIIKNLTAENKRLQERIEQLEHNFNNPEEYISLEQYKALTFKFCKSVATAKFINIQVTQGQKHPKGRRYSKRFKHDCLSIYFAGPKVYKQYFLKNFILPTPHTLLREIRAVKIGPGLDNPEFYKMLKRENRLFSKSG</sequence>